<organism evidence="1">
    <name type="scientific">Brachypodium distachyon</name>
    <name type="common">Purple false brome</name>
    <name type="synonym">Trachynia distachya</name>
    <dbReference type="NCBI Taxonomy" id="15368"/>
    <lineage>
        <taxon>Eukaryota</taxon>
        <taxon>Viridiplantae</taxon>
        <taxon>Streptophyta</taxon>
        <taxon>Embryophyta</taxon>
        <taxon>Tracheophyta</taxon>
        <taxon>Spermatophyta</taxon>
        <taxon>Magnoliopsida</taxon>
        <taxon>Liliopsida</taxon>
        <taxon>Poales</taxon>
        <taxon>Poaceae</taxon>
        <taxon>BOP clade</taxon>
        <taxon>Pooideae</taxon>
        <taxon>Stipodae</taxon>
        <taxon>Brachypodieae</taxon>
        <taxon>Brachypodium</taxon>
    </lineage>
</organism>
<keyword evidence="3" id="KW-1185">Reference proteome</keyword>
<dbReference type="EMBL" id="CM000881">
    <property type="protein sequence ID" value="PNT72323.1"/>
    <property type="molecule type" value="Genomic_DNA"/>
</dbReference>
<evidence type="ECO:0000313" key="2">
    <source>
        <dbReference type="EnsemblPlants" id="PNT72323"/>
    </source>
</evidence>
<protein>
    <submittedName>
        <fullName evidence="1 2">Uncharacterized protein</fullName>
    </submittedName>
</protein>
<sequence>MSRCPGDRTPQASPLSSEAPILTSLLSLPSLRLARDTLSACFSSSRRSNGRGSPMVFLLPPPRTYNLLVVFVEVR</sequence>
<dbReference type="AlphaFoldDB" id="A0A2K2DDG4"/>
<evidence type="ECO:0000313" key="3">
    <source>
        <dbReference type="Proteomes" id="UP000008810"/>
    </source>
</evidence>
<gene>
    <name evidence="1" type="ORF">BRADI_2g42736v3</name>
</gene>
<reference evidence="2" key="3">
    <citation type="submission" date="2018-08" db="UniProtKB">
        <authorList>
            <consortium name="EnsemblPlants"/>
        </authorList>
    </citation>
    <scope>IDENTIFICATION</scope>
    <source>
        <strain evidence="2">cv. Bd21</strain>
    </source>
</reference>
<reference evidence="1 2" key="1">
    <citation type="journal article" date="2010" name="Nature">
        <title>Genome sequencing and analysis of the model grass Brachypodium distachyon.</title>
        <authorList>
            <consortium name="International Brachypodium Initiative"/>
        </authorList>
    </citation>
    <scope>NUCLEOTIDE SEQUENCE [LARGE SCALE GENOMIC DNA]</scope>
    <source>
        <strain evidence="1 2">Bd21</strain>
    </source>
</reference>
<evidence type="ECO:0000313" key="1">
    <source>
        <dbReference type="EMBL" id="PNT72323.1"/>
    </source>
</evidence>
<dbReference type="Gramene" id="PNT72323">
    <property type="protein sequence ID" value="PNT72323"/>
    <property type="gene ID" value="BRADI_2g42736v3"/>
</dbReference>
<name>A0A2K2DDG4_BRADI</name>
<reference evidence="1" key="2">
    <citation type="submission" date="2017-06" db="EMBL/GenBank/DDBJ databases">
        <title>WGS assembly of Brachypodium distachyon.</title>
        <authorList>
            <consortium name="The International Brachypodium Initiative"/>
            <person name="Lucas S."/>
            <person name="Harmon-Smith M."/>
            <person name="Lail K."/>
            <person name="Tice H."/>
            <person name="Grimwood J."/>
            <person name="Bruce D."/>
            <person name="Barry K."/>
            <person name="Shu S."/>
            <person name="Lindquist E."/>
            <person name="Wang M."/>
            <person name="Pitluck S."/>
            <person name="Vogel J.P."/>
            <person name="Garvin D.F."/>
            <person name="Mockler T.C."/>
            <person name="Schmutz J."/>
            <person name="Rokhsar D."/>
            <person name="Bevan M.W."/>
        </authorList>
    </citation>
    <scope>NUCLEOTIDE SEQUENCE</scope>
    <source>
        <strain evidence="1">Bd21</strain>
    </source>
</reference>
<dbReference type="InParanoid" id="A0A2K2DDG4"/>
<dbReference type="Proteomes" id="UP000008810">
    <property type="component" value="Chromosome 2"/>
</dbReference>
<proteinExistence type="predicted"/>
<accession>A0A2K2DDG4</accession>
<dbReference type="EnsemblPlants" id="PNT72323">
    <property type="protein sequence ID" value="PNT72323"/>
    <property type="gene ID" value="BRADI_2g42736v3"/>
</dbReference>